<evidence type="ECO:0000313" key="2">
    <source>
        <dbReference type="EMBL" id="QBD80991.1"/>
    </source>
</evidence>
<dbReference type="AlphaFoldDB" id="A0A4V0YZV0"/>
<dbReference type="SUPFAM" id="SSF55729">
    <property type="entry name" value="Acyl-CoA N-acyltransferases (Nat)"/>
    <property type="match status" value="1"/>
</dbReference>
<dbReference type="Gene3D" id="3.40.630.30">
    <property type="match status" value="1"/>
</dbReference>
<gene>
    <name evidence="2" type="ORF">EPA93_35495</name>
</gene>
<dbReference type="Pfam" id="PF00583">
    <property type="entry name" value="Acetyltransf_1"/>
    <property type="match status" value="1"/>
</dbReference>
<proteinExistence type="predicted"/>
<dbReference type="InterPro" id="IPR016181">
    <property type="entry name" value="Acyl_CoA_acyltransferase"/>
</dbReference>
<evidence type="ECO:0000259" key="1">
    <source>
        <dbReference type="PROSITE" id="PS51186"/>
    </source>
</evidence>
<dbReference type="PROSITE" id="PS51186">
    <property type="entry name" value="GNAT"/>
    <property type="match status" value="1"/>
</dbReference>
<dbReference type="InterPro" id="IPR000182">
    <property type="entry name" value="GNAT_dom"/>
</dbReference>
<evidence type="ECO:0000313" key="3">
    <source>
        <dbReference type="Proteomes" id="UP000290365"/>
    </source>
</evidence>
<accession>A0A4V0YZV0</accession>
<protein>
    <submittedName>
        <fullName evidence="2">GNAT family N-acetyltransferase</fullName>
    </submittedName>
</protein>
<sequence length="168" mass="19046">MQFTFALLNREDAQEIYTWRYSGPYAVYSLGGDEPAGEDDLAEMLDRRSPYYGVRNERGELVGFFNFGTSALVWDSGAIGVLIDKETLDLGLGLRPDLTGKGLGLAFVEAGLDFARATFAPRHFRLFVLAWNERAIRVYERAGFQRVRLSLVRNIHGEHEFLEMCRDA</sequence>
<dbReference type="KEGG" id="kbs:EPA93_35495"/>
<dbReference type="Proteomes" id="UP000290365">
    <property type="component" value="Chromosome"/>
</dbReference>
<keyword evidence="3" id="KW-1185">Reference proteome</keyword>
<feature type="domain" description="N-acetyltransferase" evidence="1">
    <location>
        <begin position="3"/>
        <end position="168"/>
    </location>
</feature>
<keyword evidence="2" id="KW-0808">Transferase</keyword>
<dbReference type="RefSeq" id="WP_129892053.1">
    <property type="nucleotide sequence ID" value="NZ_CP035758.1"/>
</dbReference>
<dbReference type="OrthoDB" id="423921at2"/>
<name>A0A4V0YZV0_KTERU</name>
<organism evidence="2 3">
    <name type="scientific">Ktedonosporobacter rubrisoli</name>
    <dbReference type="NCBI Taxonomy" id="2509675"/>
    <lineage>
        <taxon>Bacteria</taxon>
        <taxon>Bacillati</taxon>
        <taxon>Chloroflexota</taxon>
        <taxon>Ktedonobacteria</taxon>
        <taxon>Ktedonobacterales</taxon>
        <taxon>Ktedonosporobacteraceae</taxon>
        <taxon>Ktedonosporobacter</taxon>
    </lineage>
</organism>
<dbReference type="EMBL" id="CP035758">
    <property type="protein sequence ID" value="QBD80991.1"/>
    <property type="molecule type" value="Genomic_DNA"/>
</dbReference>
<reference evidence="2 3" key="1">
    <citation type="submission" date="2019-01" db="EMBL/GenBank/DDBJ databases">
        <title>Ktedonosporobacter rubrisoli SCAWS-G2.</title>
        <authorList>
            <person name="Huang Y."/>
            <person name="Yan B."/>
        </authorList>
    </citation>
    <scope>NUCLEOTIDE SEQUENCE [LARGE SCALE GENOMIC DNA]</scope>
    <source>
        <strain evidence="2 3">SCAWS-G2</strain>
    </source>
</reference>
<dbReference type="GO" id="GO:0016747">
    <property type="term" value="F:acyltransferase activity, transferring groups other than amino-acyl groups"/>
    <property type="evidence" value="ECO:0007669"/>
    <property type="project" value="InterPro"/>
</dbReference>